<dbReference type="EMBL" id="UINC01001747">
    <property type="protein sequence ID" value="SUZ87949.1"/>
    <property type="molecule type" value="Genomic_DNA"/>
</dbReference>
<dbReference type="Gene3D" id="3.40.50.720">
    <property type="entry name" value="NAD(P)-binding Rossmann-like Domain"/>
    <property type="match status" value="1"/>
</dbReference>
<accession>A0A381RAS3</accession>
<organism evidence="5">
    <name type="scientific">marine metagenome</name>
    <dbReference type="NCBI Taxonomy" id="408172"/>
    <lineage>
        <taxon>unclassified sequences</taxon>
        <taxon>metagenomes</taxon>
        <taxon>ecological metagenomes</taxon>
    </lineage>
</organism>
<keyword evidence="1" id="KW-0479">Metal-binding</keyword>
<keyword evidence="2" id="KW-0862">Zinc</keyword>
<dbReference type="GO" id="GO:0046872">
    <property type="term" value="F:metal ion binding"/>
    <property type="evidence" value="ECO:0007669"/>
    <property type="project" value="UniProtKB-KW"/>
</dbReference>
<dbReference type="InterPro" id="IPR036291">
    <property type="entry name" value="NAD(P)-bd_dom_sf"/>
</dbReference>
<dbReference type="AlphaFoldDB" id="A0A381RAS3"/>
<evidence type="ECO:0000256" key="2">
    <source>
        <dbReference type="ARBA" id="ARBA00022833"/>
    </source>
</evidence>
<dbReference type="Pfam" id="PF00107">
    <property type="entry name" value="ADH_zinc_N"/>
    <property type="match status" value="1"/>
</dbReference>
<dbReference type="SUPFAM" id="SSF51735">
    <property type="entry name" value="NAD(P)-binding Rossmann-fold domains"/>
    <property type="match status" value="1"/>
</dbReference>
<evidence type="ECO:0000256" key="3">
    <source>
        <dbReference type="ARBA" id="ARBA00023002"/>
    </source>
</evidence>
<gene>
    <name evidence="5" type="ORF">METZ01_LOCUS40803</name>
</gene>
<evidence type="ECO:0000259" key="4">
    <source>
        <dbReference type="SMART" id="SM00829"/>
    </source>
</evidence>
<dbReference type="PANTHER" id="PTHR43401:SF2">
    <property type="entry name" value="L-THREONINE 3-DEHYDROGENASE"/>
    <property type="match status" value="1"/>
</dbReference>
<keyword evidence="3" id="KW-0560">Oxidoreductase</keyword>
<evidence type="ECO:0000313" key="5">
    <source>
        <dbReference type="EMBL" id="SUZ87949.1"/>
    </source>
</evidence>
<dbReference type="Gene3D" id="3.90.180.10">
    <property type="entry name" value="Medium-chain alcohol dehydrogenases, catalytic domain"/>
    <property type="match status" value="1"/>
</dbReference>
<dbReference type="SMART" id="SM00829">
    <property type="entry name" value="PKS_ER"/>
    <property type="match status" value="1"/>
</dbReference>
<dbReference type="GO" id="GO:0016491">
    <property type="term" value="F:oxidoreductase activity"/>
    <property type="evidence" value="ECO:0007669"/>
    <property type="project" value="UniProtKB-KW"/>
</dbReference>
<dbReference type="PANTHER" id="PTHR43401">
    <property type="entry name" value="L-THREONINE 3-DEHYDROGENASE"/>
    <property type="match status" value="1"/>
</dbReference>
<dbReference type="InterPro" id="IPR013154">
    <property type="entry name" value="ADH-like_N"/>
</dbReference>
<protein>
    <recommendedName>
        <fullName evidence="4">Enoyl reductase (ER) domain-containing protein</fullName>
    </recommendedName>
</protein>
<reference evidence="5" key="1">
    <citation type="submission" date="2018-05" db="EMBL/GenBank/DDBJ databases">
        <authorList>
            <person name="Lanie J.A."/>
            <person name="Ng W.-L."/>
            <person name="Kazmierczak K.M."/>
            <person name="Andrzejewski T.M."/>
            <person name="Davidsen T.M."/>
            <person name="Wayne K.J."/>
            <person name="Tettelin H."/>
            <person name="Glass J.I."/>
            <person name="Rusch D."/>
            <person name="Podicherti R."/>
            <person name="Tsui H.-C.T."/>
            <person name="Winkler M.E."/>
        </authorList>
    </citation>
    <scope>NUCLEOTIDE SEQUENCE</scope>
</reference>
<sequence>MQAGLITGLNQLEFREFPYPTPRPGGVVVEIKYCGICGTDVHAYRSGRPYPPAVCGHEWVGVVSAVSQDIRRLSEGDRVIVAVPSACGTCDHCGHGRQDQCRLVRAVATGRDTQAPDHGGFAPAIAVSANRVMPAEAALTDVEAAQVEPTTISVHAVRRSGVGPGDKIVVQGAGPIGLSVLQVARVYGVDEVLVVEPDEDRRTLALELGADLAIIPEAAAEIVLERTGSTGADAVIECAGFPETVETAVGFCRSGGTVCLVGIADGPVSVTPREWIAREVTVVSALAYLHEEFQIAMELIADGHVQVQQVHSSTVGLADLPAVIERLAGGSGETKILVDPTL</sequence>
<dbReference type="InterPro" id="IPR050129">
    <property type="entry name" value="Zn_alcohol_dh"/>
</dbReference>
<dbReference type="InterPro" id="IPR011032">
    <property type="entry name" value="GroES-like_sf"/>
</dbReference>
<dbReference type="Pfam" id="PF08240">
    <property type="entry name" value="ADH_N"/>
    <property type="match status" value="1"/>
</dbReference>
<name>A0A381RAS3_9ZZZZ</name>
<evidence type="ECO:0000256" key="1">
    <source>
        <dbReference type="ARBA" id="ARBA00022723"/>
    </source>
</evidence>
<dbReference type="InterPro" id="IPR013149">
    <property type="entry name" value="ADH-like_C"/>
</dbReference>
<dbReference type="SUPFAM" id="SSF50129">
    <property type="entry name" value="GroES-like"/>
    <property type="match status" value="1"/>
</dbReference>
<dbReference type="InterPro" id="IPR020843">
    <property type="entry name" value="ER"/>
</dbReference>
<feature type="domain" description="Enoyl reductase (ER)" evidence="4">
    <location>
        <begin position="8"/>
        <end position="338"/>
    </location>
</feature>
<proteinExistence type="predicted"/>